<comment type="caution">
    <text evidence="2">The sequence shown here is derived from an EMBL/GenBank/DDBJ whole genome shotgun (WGS) entry which is preliminary data.</text>
</comment>
<evidence type="ECO:0000313" key="2">
    <source>
        <dbReference type="EMBL" id="MBC6993979.1"/>
    </source>
</evidence>
<dbReference type="PANTHER" id="PTHR41339">
    <property type="entry name" value="LIPL48"/>
    <property type="match status" value="1"/>
</dbReference>
<accession>A0A923PMG1</accession>
<dbReference type="SMART" id="SM00710">
    <property type="entry name" value="PbH1"/>
    <property type="match status" value="5"/>
</dbReference>
<name>A0A923PMG1_9BACT</name>
<dbReference type="Proteomes" id="UP000650081">
    <property type="component" value="Unassembled WGS sequence"/>
</dbReference>
<evidence type="ECO:0000313" key="3">
    <source>
        <dbReference type="Proteomes" id="UP000650081"/>
    </source>
</evidence>
<evidence type="ECO:0000259" key="1">
    <source>
        <dbReference type="Pfam" id="PF18962"/>
    </source>
</evidence>
<dbReference type="Pfam" id="PF18962">
    <property type="entry name" value="Por_Secre_tail"/>
    <property type="match status" value="1"/>
</dbReference>
<dbReference type="InterPro" id="IPR026444">
    <property type="entry name" value="Secre_tail"/>
</dbReference>
<protein>
    <submittedName>
        <fullName evidence="2">T9SS type A sorting domain-containing protein</fullName>
    </submittedName>
</protein>
<dbReference type="NCBIfam" id="TIGR04183">
    <property type="entry name" value="Por_Secre_tail"/>
    <property type="match status" value="1"/>
</dbReference>
<organism evidence="2 3">
    <name type="scientific">Neolewinella lacunae</name>
    <dbReference type="NCBI Taxonomy" id="1517758"/>
    <lineage>
        <taxon>Bacteria</taxon>
        <taxon>Pseudomonadati</taxon>
        <taxon>Bacteroidota</taxon>
        <taxon>Saprospiria</taxon>
        <taxon>Saprospirales</taxon>
        <taxon>Lewinellaceae</taxon>
        <taxon>Neolewinella</taxon>
    </lineage>
</organism>
<sequence length="1009" mass="106791">MDNFDCIVVRDEDLVGGQNYTWTSNNCYTLDGLVFLEADATLTIEAGTIIRGLDADRVSTGDNTSALIITRDAQIFANGNAENPIIFTAADDDTEDPDDFTSRDRGEWGGLIILGNATIANSDPTDNVEGIAATEARAVYGGTDDADNSGVLRYVSIRHGGAQLSADNEINGLTLGAVGSGTTIEYIDVFANLDDGIEWFGGTVDVRFATVAFCGDDAMDYDQGWRGRGQFWFVMQEPNTSTGRSGEHDGATPDNAMPFSAPTIYNATYIGIGEGNTATGGDANREGRQQSVVFRDNAGGQYRNSLFTDFNQRAIAIEDIAGNDIDSYARLLAGDLVVADNIFENFGAGDTPADLFNAITPGETIINGPSNDMVISMLGGANEIGASGIASISREPNMMLDPRINAGGAALGGGTPNLDDDYFQLVSYRGAFNNSNNWLQGWTALSDMGYLGDQVEEIDNFDCIVIRDEDLVGGQTYNWGSGNCYTLDGLVFLEADGTLNIEAGTVIRGLDADRVTTGDNTSALIITRGATINATGTATAPIIFTAADDDTEDPNDFTSNDRGEWGGLIILGNATIANSDPTDNVEGIAATETRAIYGGTDDEDNSGILRYVSIRHGGAQLSADNEINGLTLGGVGSGTTIDYVEVFANLDDGIEWFGGTVTVDHAAVSFCGDDAYDYDQGWRGGGQFWYSLQGPGTSTGRAGEHDGATPDNAMPFSQPLICNATYVGIGADQMATGGDANREGRQQAVIFRDNTGGSYNNSIFSDFNGSAIAVEDIDGTDIDSYNNYLNGDLSLNNNIFWNFGFGETAADLFTVVNPGEAVQAAQSAAFAAAMTAAGNRIVDPKFIDSDRDMAGGDIDPRPNQFADASFGAIEVEGCAVVDYYGAFEPGNGDTNPVWINGWTALTTSEIVVESTTSTGTAEEDGFLLDAPVPNPAAEFTMVNFTLPRATQLTLTIVDITGRPVARTARQYSAGAQSERINVQNLPNGTYIILLDAEGSRLVQKMVVNK</sequence>
<dbReference type="InterPro" id="IPR006626">
    <property type="entry name" value="PbH1"/>
</dbReference>
<proteinExistence type="predicted"/>
<dbReference type="AlphaFoldDB" id="A0A923PMG1"/>
<dbReference type="PANTHER" id="PTHR41339:SF1">
    <property type="entry name" value="SECRETED PROTEIN"/>
    <property type="match status" value="1"/>
</dbReference>
<gene>
    <name evidence="2" type="ORF">H9S92_07390</name>
</gene>
<reference evidence="2" key="1">
    <citation type="submission" date="2020-08" db="EMBL/GenBank/DDBJ databases">
        <title>Lewinella bacteria from marine environments.</title>
        <authorList>
            <person name="Zhong Y."/>
        </authorList>
    </citation>
    <scope>NUCLEOTIDE SEQUENCE</scope>
    <source>
        <strain evidence="2">KCTC 42187</strain>
    </source>
</reference>
<dbReference type="EMBL" id="JACSIT010000084">
    <property type="protein sequence ID" value="MBC6993979.1"/>
    <property type="molecule type" value="Genomic_DNA"/>
</dbReference>
<feature type="domain" description="Secretion system C-terminal sorting" evidence="1">
    <location>
        <begin position="933"/>
        <end position="1007"/>
    </location>
</feature>
<keyword evidence="3" id="KW-1185">Reference proteome</keyword>